<sequence>MPAVRRPLRDCMCIVGYCAANAGRNLERVPELRAVLLRALYPCRDAVLRGDMAVIRLGGEIILRHLVRNSNHEARLWVMIMITITIMVFFDCGSRVGVESRIRTLEVGVAFIYRMPRMWPTMRREVKDRSRAGKAVRWSTIKATRPKRAFMPA</sequence>
<evidence type="ECO:0000256" key="1">
    <source>
        <dbReference type="SAM" id="Phobius"/>
    </source>
</evidence>
<evidence type="ECO:0000313" key="2">
    <source>
        <dbReference type="EMBL" id="KAF9456235.1"/>
    </source>
</evidence>
<protein>
    <submittedName>
        <fullName evidence="2">Uncharacterized protein</fullName>
    </submittedName>
</protein>
<feature type="transmembrane region" description="Helical" evidence="1">
    <location>
        <begin position="74"/>
        <end position="93"/>
    </location>
</feature>
<dbReference type="AlphaFoldDB" id="A0A9P6CBN6"/>
<keyword evidence="1" id="KW-1133">Transmembrane helix</keyword>
<dbReference type="EMBL" id="MU150444">
    <property type="protein sequence ID" value="KAF9456235.1"/>
    <property type="molecule type" value="Genomic_DNA"/>
</dbReference>
<dbReference type="Proteomes" id="UP000807353">
    <property type="component" value="Unassembled WGS sequence"/>
</dbReference>
<gene>
    <name evidence="2" type="ORF">BDZ94DRAFT_1276187</name>
</gene>
<keyword evidence="3" id="KW-1185">Reference proteome</keyword>
<name>A0A9P6CBN6_9AGAR</name>
<comment type="caution">
    <text evidence="2">The sequence shown here is derived from an EMBL/GenBank/DDBJ whole genome shotgun (WGS) entry which is preliminary data.</text>
</comment>
<organism evidence="2 3">
    <name type="scientific">Collybia nuda</name>
    <dbReference type="NCBI Taxonomy" id="64659"/>
    <lineage>
        <taxon>Eukaryota</taxon>
        <taxon>Fungi</taxon>
        <taxon>Dikarya</taxon>
        <taxon>Basidiomycota</taxon>
        <taxon>Agaricomycotina</taxon>
        <taxon>Agaricomycetes</taxon>
        <taxon>Agaricomycetidae</taxon>
        <taxon>Agaricales</taxon>
        <taxon>Tricholomatineae</taxon>
        <taxon>Clitocybaceae</taxon>
        <taxon>Collybia</taxon>
    </lineage>
</organism>
<keyword evidence="1" id="KW-0472">Membrane</keyword>
<accession>A0A9P6CBN6</accession>
<keyword evidence="1" id="KW-0812">Transmembrane</keyword>
<proteinExistence type="predicted"/>
<evidence type="ECO:0000313" key="3">
    <source>
        <dbReference type="Proteomes" id="UP000807353"/>
    </source>
</evidence>
<reference evidence="2" key="1">
    <citation type="submission" date="2020-11" db="EMBL/GenBank/DDBJ databases">
        <authorList>
            <consortium name="DOE Joint Genome Institute"/>
            <person name="Ahrendt S."/>
            <person name="Riley R."/>
            <person name="Andreopoulos W."/>
            <person name="Labutti K."/>
            <person name="Pangilinan J."/>
            <person name="Ruiz-Duenas F.J."/>
            <person name="Barrasa J.M."/>
            <person name="Sanchez-Garcia M."/>
            <person name="Camarero S."/>
            <person name="Miyauchi S."/>
            <person name="Serrano A."/>
            <person name="Linde D."/>
            <person name="Babiker R."/>
            <person name="Drula E."/>
            <person name="Ayuso-Fernandez I."/>
            <person name="Pacheco R."/>
            <person name="Padilla G."/>
            <person name="Ferreira P."/>
            <person name="Barriuso J."/>
            <person name="Kellner H."/>
            <person name="Castanera R."/>
            <person name="Alfaro M."/>
            <person name="Ramirez L."/>
            <person name="Pisabarro A.G."/>
            <person name="Kuo A."/>
            <person name="Tritt A."/>
            <person name="Lipzen A."/>
            <person name="He G."/>
            <person name="Yan M."/>
            <person name="Ng V."/>
            <person name="Cullen D."/>
            <person name="Martin F."/>
            <person name="Rosso M.-N."/>
            <person name="Henrissat B."/>
            <person name="Hibbett D."/>
            <person name="Martinez A.T."/>
            <person name="Grigoriev I.V."/>
        </authorList>
    </citation>
    <scope>NUCLEOTIDE SEQUENCE</scope>
    <source>
        <strain evidence="2">CBS 247.69</strain>
    </source>
</reference>